<comment type="caution">
    <text evidence="1">The sequence shown here is derived from an EMBL/GenBank/DDBJ whole genome shotgun (WGS) entry which is preliminary data.</text>
</comment>
<dbReference type="PANTHER" id="PTHR38471">
    <property type="entry name" value="FOUR HELIX BUNDLE PROTEIN"/>
    <property type="match status" value="1"/>
</dbReference>
<dbReference type="CDD" id="cd16377">
    <property type="entry name" value="23S_rRNA_IVP_like"/>
    <property type="match status" value="1"/>
</dbReference>
<evidence type="ECO:0000313" key="2">
    <source>
        <dbReference type="Proteomes" id="UP000610746"/>
    </source>
</evidence>
<dbReference type="PANTHER" id="PTHR38471:SF2">
    <property type="entry name" value="FOUR HELIX BUNDLE PROTEIN"/>
    <property type="match status" value="1"/>
</dbReference>
<reference evidence="1" key="1">
    <citation type="submission" date="2020-05" db="EMBL/GenBank/DDBJ databases">
        <title>Genomic Encyclopedia of Type Strains, Phase IV (KMG-V): Genome sequencing to study the core and pangenomes of soil and plant-associated prokaryotes.</title>
        <authorList>
            <person name="Whitman W."/>
        </authorList>
    </citation>
    <scope>NUCLEOTIDE SEQUENCE</scope>
    <source>
        <strain evidence="1">16F</strain>
    </source>
</reference>
<dbReference type="Proteomes" id="UP000610746">
    <property type="component" value="Unassembled WGS sequence"/>
</dbReference>
<dbReference type="InterPro" id="IPR012657">
    <property type="entry name" value="23S_rRNA-intervening_sequence"/>
</dbReference>
<dbReference type="NCBIfam" id="TIGR02436">
    <property type="entry name" value="four helix bundle protein"/>
    <property type="match status" value="1"/>
</dbReference>
<dbReference type="AlphaFoldDB" id="A0A8J8G8U8"/>
<proteinExistence type="predicted"/>
<sequence length="129" mass="15056">MATVTRFEDLEIWKLSRVLSKDICKIADRDIFKTDYKLKTQIKGAVGSIMDNIAEGFERDGNAEFKQFLSISKGSAGEVRSQIYRCFDNDFITEEEFIDLKLRCEILSVKIKNFMTYLQNRDFKGNKFK</sequence>
<accession>A0A8J8G8U8</accession>
<dbReference type="EMBL" id="JABSNO010000001">
    <property type="protein sequence ID" value="NRS91102.1"/>
    <property type="molecule type" value="Genomic_DNA"/>
</dbReference>
<protein>
    <submittedName>
        <fullName evidence="1">Four helix bundle protein</fullName>
    </submittedName>
</protein>
<dbReference type="Pfam" id="PF05635">
    <property type="entry name" value="23S_rRNA_IVP"/>
    <property type="match status" value="1"/>
</dbReference>
<organism evidence="1 2">
    <name type="scientific">Frigoriflavimonas asaccharolytica</name>
    <dbReference type="NCBI Taxonomy" id="2735899"/>
    <lineage>
        <taxon>Bacteria</taxon>
        <taxon>Pseudomonadati</taxon>
        <taxon>Bacteroidota</taxon>
        <taxon>Flavobacteriia</taxon>
        <taxon>Flavobacteriales</taxon>
        <taxon>Weeksellaceae</taxon>
        <taxon>Frigoriflavimonas</taxon>
    </lineage>
</organism>
<dbReference type="RefSeq" id="WP_173777733.1">
    <property type="nucleotide sequence ID" value="NZ_JABSNO010000001.1"/>
</dbReference>
<dbReference type="Gene3D" id="1.20.1440.60">
    <property type="entry name" value="23S rRNA-intervening sequence"/>
    <property type="match status" value="1"/>
</dbReference>
<gene>
    <name evidence="1" type="ORF">HNQ03_000167</name>
</gene>
<evidence type="ECO:0000313" key="1">
    <source>
        <dbReference type="EMBL" id="NRS91102.1"/>
    </source>
</evidence>
<dbReference type="InterPro" id="IPR036583">
    <property type="entry name" value="23S_rRNA_IVS_sf"/>
</dbReference>
<dbReference type="SUPFAM" id="SSF158446">
    <property type="entry name" value="IVS-encoded protein-like"/>
    <property type="match status" value="1"/>
</dbReference>
<name>A0A8J8G8U8_9FLAO</name>
<keyword evidence="2" id="KW-1185">Reference proteome</keyword>